<dbReference type="Proteomes" id="UP000297273">
    <property type="component" value="Unassembled WGS sequence"/>
</dbReference>
<sequence>MSESSDKRQYLSFLLGSETFGIPLEGCKEVDHNKRILRIPHAPSYIEGIVNLRGDLVTILNLRSLLGKETGSAGYNDLKYSLIRLKGKKESFAILSDSIADIVEIADRDLESCPSHISEREGKFIQSVTILKSKTMIILNREELLRLEEE</sequence>
<dbReference type="AlphaFoldDB" id="A0A5F1ZR96"/>
<evidence type="ECO:0000313" key="4">
    <source>
        <dbReference type="Proteomes" id="UP000297273"/>
    </source>
</evidence>
<comment type="caution">
    <text evidence="2">The sequence shown here is derived from an EMBL/GenBank/DDBJ whole genome shotgun (WGS) entry which is preliminary data.</text>
</comment>
<dbReference type="InterPro" id="IPR039315">
    <property type="entry name" value="CheW"/>
</dbReference>
<feature type="domain" description="CheW-like" evidence="1">
    <location>
        <begin position="7"/>
        <end position="150"/>
    </location>
</feature>
<dbReference type="InterPro" id="IPR002545">
    <property type="entry name" value="CheW-lke_dom"/>
</dbReference>
<dbReference type="SMART" id="SM00260">
    <property type="entry name" value="CheW"/>
    <property type="match status" value="1"/>
</dbReference>
<dbReference type="EMBL" id="RQGC01000008">
    <property type="protein sequence ID" value="TGL40194.1"/>
    <property type="molecule type" value="Genomic_DNA"/>
</dbReference>
<dbReference type="Gene3D" id="2.30.30.40">
    <property type="entry name" value="SH3 Domains"/>
    <property type="match status" value="1"/>
</dbReference>
<dbReference type="OrthoDB" id="9794382at2"/>
<dbReference type="Pfam" id="PF01584">
    <property type="entry name" value="CheW"/>
    <property type="match status" value="1"/>
</dbReference>
<evidence type="ECO:0000313" key="3">
    <source>
        <dbReference type="EMBL" id="TGL40194.1"/>
    </source>
</evidence>
<dbReference type="GO" id="GO:0005829">
    <property type="term" value="C:cytosol"/>
    <property type="evidence" value="ECO:0007669"/>
    <property type="project" value="TreeGrafter"/>
</dbReference>
<dbReference type="EMBL" id="RQER01000004">
    <property type="protein sequence ID" value="TGK02605.1"/>
    <property type="molecule type" value="Genomic_DNA"/>
</dbReference>
<dbReference type="SUPFAM" id="SSF50341">
    <property type="entry name" value="CheW-like"/>
    <property type="match status" value="1"/>
</dbReference>
<dbReference type="PANTHER" id="PTHR22617">
    <property type="entry name" value="CHEMOTAXIS SENSOR HISTIDINE KINASE-RELATED"/>
    <property type="match status" value="1"/>
</dbReference>
<protein>
    <submittedName>
        <fullName evidence="2">Chemotaxis protein CheW</fullName>
    </submittedName>
</protein>
<dbReference type="GO" id="GO:0006935">
    <property type="term" value="P:chemotaxis"/>
    <property type="evidence" value="ECO:0007669"/>
    <property type="project" value="InterPro"/>
</dbReference>
<dbReference type="PROSITE" id="PS50851">
    <property type="entry name" value="CHEW"/>
    <property type="match status" value="1"/>
</dbReference>
<dbReference type="GO" id="GO:0007165">
    <property type="term" value="P:signal transduction"/>
    <property type="evidence" value="ECO:0007669"/>
    <property type="project" value="InterPro"/>
</dbReference>
<organism evidence="2 5">
    <name type="scientific">Leptospira langatensis</name>
    <dbReference type="NCBI Taxonomy" id="2484983"/>
    <lineage>
        <taxon>Bacteria</taxon>
        <taxon>Pseudomonadati</taxon>
        <taxon>Spirochaetota</taxon>
        <taxon>Spirochaetia</taxon>
        <taxon>Leptospirales</taxon>
        <taxon>Leptospiraceae</taxon>
        <taxon>Leptospira</taxon>
    </lineage>
</organism>
<evidence type="ECO:0000313" key="5">
    <source>
        <dbReference type="Proteomes" id="UP000297946"/>
    </source>
</evidence>
<reference evidence="4 5" key="2">
    <citation type="journal article" date="2019" name="PLoS Negl. Trop. Dis.">
        <title>Revisiting the worldwide diversity of Leptospira species in the environment.</title>
        <authorList>
            <person name="Vincent A.T."/>
            <person name="Schiettekatte O."/>
            <person name="Bourhy P."/>
            <person name="Veyrier F.J."/>
            <person name="Picardeau M."/>
        </authorList>
    </citation>
    <scope>NUCLEOTIDE SEQUENCE [LARGE SCALE GENOMIC DNA]</scope>
    <source>
        <strain evidence="4">201702690</strain>
        <strain evidence="2 5">SSW18</strain>
    </source>
</reference>
<proteinExistence type="predicted"/>
<evidence type="ECO:0000313" key="2">
    <source>
        <dbReference type="EMBL" id="TGK02605.1"/>
    </source>
</evidence>
<keyword evidence="4" id="KW-1185">Reference proteome</keyword>
<dbReference type="Proteomes" id="UP000297946">
    <property type="component" value="Unassembled WGS sequence"/>
</dbReference>
<dbReference type="InterPro" id="IPR036061">
    <property type="entry name" value="CheW-like_dom_sf"/>
</dbReference>
<name>A0A5F1ZR96_9LEPT</name>
<dbReference type="RefSeq" id="WP_135646307.1">
    <property type="nucleotide sequence ID" value="NZ_RQER01000004.1"/>
</dbReference>
<accession>A0A5F1ZR96</accession>
<dbReference type="PANTHER" id="PTHR22617:SF23">
    <property type="entry name" value="CHEMOTAXIS PROTEIN CHEW"/>
    <property type="match status" value="1"/>
</dbReference>
<dbReference type="Gene3D" id="2.40.50.180">
    <property type="entry name" value="CheA-289, Domain 4"/>
    <property type="match status" value="1"/>
</dbReference>
<evidence type="ECO:0000259" key="1">
    <source>
        <dbReference type="PROSITE" id="PS50851"/>
    </source>
</evidence>
<gene>
    <name evidence="2" type="ORF">EHO57_04545</name>
    <name evidence="3" type="ORF">EHQ53_13570</name>
</gene>
<reference evidence="3" key="1">
    <citation type="submission" date="2018-10" db="EMBL/GenBank/DDBJ databases">
        <authorList>
            <person name="Vincent A.T."/>
            <person name="Schiettekatte O."/>
            <person name="Bourhy P."/>
            <person name="Veyrier F.J."/>
            <person name="Picardeau M."/>
        </authorList>
    </citation>
    <scope>NUCLEOTIDE SEQUENCE</scope>
    <source>
        <strain evidence="3">201702690</strain>
    </source>
</reference>